<evidence type="ECO:0000259" key="2">
    <source>
        <dbReference type="PROSITE" id="PS00631"/>
    </source>
</evidence>
<dbReference type="GO" id="GO:0046872">
    <property type="term" value="F:metal ion binding"/>
    <property type="evidence" value="ECO:0007669"/>
    <property type="project" value="InterPro"/>
</dbReference>
<evidence type="ECO:0000313" key="3">
    <source>
        <dbReference type="EMBL" id="KAJ7202102.1"/>
    </source>
</evidence>
<gene>
    <name evidence="3" type="ORF">GGX14DRAFT_399674</name>
</gene>
<dbReference type="Pfam" id="PF00883">
    <property type="entry name" value="Peptidase_M17"/>
    <property type="match status" value="1"/>
</dbReference>
<accession>A0AAD6V7X3</accession>
<feature type="compositionally biased region" description="Polar residues" evidence="1">
    <location>
        <begin position="1"/>
        <end position="13"/>
    </location>
</feature>
<dbReference type="SUPFAM" id="SSF53187">
    <property type="entry name" value="Zn-dependent exopeptidases"/>
    <property type="match status" value="1"/>
</dbReference>
<feature type="region of interest" description="Disordered" evidence="1">
    <location>
        <begin position="1"/>
        <end position="29"/>
    </location>
</feature>
<keyword evidence="4" id="KW-1185">Reference proteome</keyword>
<feature type="domain" description="Cytosol aminopeptidase" evidence="2">
    <location>
        <begin position="46"/>
        <end position="53"/>
    </location>
</feature>
<evidence type="ECO:0000256" key="1">
    <source>
        <dbReference type="SAM" id="MobiDB-lite"/>
    </source>
</evidence>
<dbReference type="EMBL" id="JARJCW010000056">
    <property type="protein sequence ID" value="KAJ7202102.1"/>
    <property type="molecule type" value="Genomic_DNA"/>
</dbReference>
<dbReference type="Gene3D" id="3.40.630.10">
    <property type="entry name" value="Zn peptidases"/>
    <property type="match status" value="1"/>
</dbReference>
<dbReference type="InterPro" id="IPR000819">
    <property type="entry name" value="Peptidase_M17_C"/>
</dbReference>
<feature type="compositionally biased region" description="Basic and acidic residues" evidence="1">
    <location>
        <begin position="19"/>
        <end position="29"/>
    </location>
</feature>
<organism evidence="3 4">
    <name type="scientific">Mycena pura</name>
    <dbReference type="NCBI Taxonomy" id="153505"/>
    <lineage>
        <taxon>Eukaryota</taxon>
        <taxon>Fungi</taxon>
        <taxon>Dikarya</taxon>
        <taxon>Basidiomycota</taxon>
        <taxon>Agaricomycotina</taxon>
        <taxon>Agaricomycetes</taxon>
        <taxon>Agaricomycetidae</taxon>
        <taxon>Agaricales</taxon>
        <taxon>Marasmiineae</taxon>
        <taxon>Mycenaceae</taxon>
        <taxon>Mycena</taxon>
    </lineage>
</organism>
<comment type="caution">
    <text evidence="3">The sequence shown here is derived from an EMBL/GenBank/DDBJ whole genome shotgun (WGS) entry which is preliminary data.</text>
</comment>
<protein>
    <recommendedName>
        <fullName evidence="2">Cytosol aminopeptidase domain-containing protein</fullName>
    </recommendedName>
</protein>
<sequence>MPLARSRSSSGSINVVAAHGEHARRQRDEPRRHILRDERESVEVDNTDAEGRLVLAGARDTLRVERVSRALIDVARGHGRRAGGGVHRRLFSASPAIHSSLRPSVRLCRARAPAVQCAVGALHAAGEAEHDRLWRAARRGPADRLQRGPYNLSSLPAPFAHRMQTGGMPAGSCRRSCMPTLTLARARAAPLAWVHVDMAGTMEYARRLAGPLQDKTKRNEVVGACDLYRVGGRAVSQAFAHADADARAGAAPLAWAHVDIAGTMEATRPTAYVGLGMMGSSAMRAFASFGTVLTDGAAARARGGVNGRGACGQAKTKRNEWLGPGVGGCAVSQCADVWDQRQRFIGAAMASYAQREPRHRQRTRQLAPVHNLYMSCRSPTRWSRSTVLPCESALECLQEAENFFRADRAKEETTLTTASLVQSCDSDA</sequence>
<dbReference type="GO" id="GO:0006508">
    <property type="term" value="P:proteolysis"/>
    <property type="evidence" value="ECO:0007669"/>
    <property type="project" value="InterPro"/>
</dbReference>
<name>A0AAD6V7X3_9AGAR</name>
<reference evidence="3" key="1">
    <citation type="submission" date="2023-03" db="EMBL/GenBank/DDBJ databases">
        <title>Massive genome expansion in bonnet fungi (Mycena s.s.) driven by repeated elements and novel gene families across ecological guilds.</title>
        <authorList>
            <consortium name="Lawrence Berkeley National Laboratory"/>
            <person name="Harder C.B."/>
            <person name="Miyauchi S."/>
            <person name="Viragh M."/>
            <person name="Kuo A."/>
            <person name="Thoen E."/>
            <person name="Andreopoulos B."/>
            <person name="Lu D."/>
            <person name="Skrede I."/>
            <person name="Drula E."/>
            <person name="Henrissat B."/>
            <person name="Morin E."/>
            <person name="Kohler A."/>
            <person name="Barry K."/>
            <person name="LaButti K."/>
            <person name="Morin E."/>
            <person name="Salamov A."/>
            <person name="Lipzen A."/>
            <person name="Mereny Z."/>
            <person name="Hegedus B."/>
            <person name="Baldrian P."/>
            <person name="Stursova M."/>
            <person name="Weitz H."/>
            <person name="Taylor A."/>
            <person name="Grigoriev I.V."/>
            <person name="Nagy L.G."/>
            <person name="Martin F."/>
            <person name="Kauserud H."/>
        </authorList>
    </citation>
    <scope>NUCLEOTIDE SEQUENCE</scope>
    <source>
        <strain evidence="3">9144</strain>
    </source>
</reference>
<proteinExistence type="predicted"/>
<evidence type="ECO:0000313" key="4">
    <source>
        <dbReference type="Proteomes" id="UP001219525"/>
    </source>
</evidence>
<dbReference type="Proteomes" id="UP001219525">
    <property type="component" value="Unassembled WGS sequence"/>
</dbReference>
<dbReference type="GO" id="GO:0070006">
    <property type="term" value="F:metalloaminopeptidase activity"/>
    <property type="evidence" value="ECO:0007669"/>
    <property type="project" value="InterPro"/>
</dbReference>
<dbReference type="PROSITE" id="PS00631">
    <property type="entry name" value="CYTOSOL_AP"/>
    <property type="match status" value="1"/>
</dbReference>
<dbReference type="AlphaFoldDB" id="A0AAD6V7X3"/>